<reference evidence="2 3" key="1">
    <citation type="journal article" date="2016" name="Front. Microbiol.">
        <title>Genomic Resource of Rice Seed Associated Bacteria.</title>
        <authorList>
            <person name="Midha S."/>
            <person name="Bansal K."/>
            <person name="Sharma S."/>
            <person name="Kumar N."/>
            <person name="Patil P.P."/>
            <person name="Chaudhry V."/>
            <person name="Patil P.B."/>
        </authorList>
    </citation>
    <scope>NUCLEOTIDE SEQUENCE [LARGE SCALE GENOMIC DNA]</scope>
    <source>
        <strain evidence="2 3">RSA3</strain>
    </source>
</reference>
<evidence type="ECO:0000259" key="1">
    <source>
        <dbReference type="Pfam" id="PF05305"/>
    </source>
</evidence>
<sequence length="147" mass="14949">MVCGMKRAVVPAGVLVLLLALAGCVSVETSESRIEVTPGASGTFSDGDTTVVVEPLTAETPTSIPNASTPEASFLVKIREVLPDDTSIPNATDAQLLAAAQEACEQMAAGTDSTEVSVIDGEQADGLGVYRDSARIGAVAKQTICAP</sequence>
<dbReference type="Proteomes" id="UP000072189">
    <property type="component" value="Unassembled WGS sequence"/>
</dbReference>
<dbReference type="PATRIC" id="fig|2033.7.peg.3268"/>
<gene>
    <name evidence="2" type="ORF">RSA3_12310</name>
</gene>
<name>A0A147F5R7_MICTE</name>
<dbReference type="InterPro" id="IPR007969">
    <property type="entry name" value="DUF732"/>
</dbReference>
<evidence type="ECO:0000313" key="3">
    <source>
        <dbReference type="Proteomes" id="UP000072189"/>
    </source>
</evidence>
<dbReference type="Pfam" id="PF05305">
    <property type="entry name" value="DUF732"/>
    <property type="match status" value="1"/>
</dbReference>
<dbReference type="EMBL" id="LDRV01000080">
    <property type="protein sequence ID" value="KTS09915.1"/>
    <property type="molecule type" value="Genomic_DNA"/>
</dbReference>
<dbReference type="PROSITE" id="PS51257">
    <property type="entry name" value="PROKAR_LIPOPROTEIN"/>
    <property type="match status" value="1"/>
</dbReference>
<accession>A0A147F5R7</accession>
<organism evidence="2 3">
    <name type="scientific">Microbacterium testaceum</name>
    <name type="common">Aureobacterium testaceum</name>
    <name type="synonym">Brevibacterium testaceum</name>
    <dbReference type="NCBI Taxonomy" id="2033"/>
    <lineage>
        <taxon>Bacteria</taxon>
        <taxon>Bacillati</taxon>
        <taxon>Actinomycetota</taxon>
        <taxon>Actinomycetes</taxon>
        <taxon>Micrococcales</taxon>
        <taxon>Microbacteriaceae</taxon>
        <taxon>Microbacterium</taxon>
    </lineage>
</organism>
<comment type="caution">
    <text evidence="2">The sequence shown here is derived from an EMBL/GenBank/DDBJ whole genome shotgun (WGS) entry which is preliminary data.</text>
</comment>
<feature type="domain" description="DUF732" evidence="1">
    <location>
        <begin position="84"/>
        <end position="145"/>
    </location>
</feature>
<protein>
    <recommendedName>
        <fullName evidence="1">DUF732 domain-containing protein</fullName>
    </recommendedName>
</protein>
<evidence type="ECO:0000313" key="2">
    <source>
        <dbReference type="EMBL" id="KTS09915.1"/>
    </source>
</evidence>
<dbReference type="AlphaFoldDB" id="A0A147F5R7"/>
<proteinExistence type="predicted"/>